<protein>
    <submittedName>
        <fullName evidence="2">Uncharacterized protein</fullName>
    </submittedName>
</protein>
<gene>
    <name evidence="2" type="ORF">SHERM_25921</name>
</gene>
<keyword evidence="3" id="KW-1185">Reference proteome</keyword>
<proteinExistence type="predicted"/>
<evidence type="ECO:0000256" key="1">
    <source>
        <dbReference type="SAM" id="MobiDB-lite"/>
    </source>
</evidence>
<feature type="compositionally biased region" description="Low complexity" evidence="1">
    <location>
        <begin position="231"/>
        <end position="247"/>
    </location>
</feature>
<feature type="compositionally biased region" description="Basic and acidic residues" evidence="1">
    <location>
        <begin position="106"/>
        <end position="124"/>
    </location>
</feature>
<accession>A0A9N7RH57</accession>
<feature type="region of interest" description="Disordered" evidence="1">
    <location>
        <begin position="158"/>
        <end position="250"/>
    </location>
</feature>
<feature type="region of interest" description="Disordered" evidence="1">
    <location>
        <begin position="106"/>
        <end position="131"/>
    </location>
</feature>
<dbReference type="AlphaFoldDB" id="A0A9N7RH57"/>
<evidence type="ECO:0000313" key="2">
    <source>
        <dbReference type="EMBL" id="CAA0830500.1"/>
    </source>
</evidence>
<evidence type="ECO:0000313" key="3">
    <source>
        <dbReference type="Proteomes" id="UP001153555"/>
    </source>
</evidence>
<sequence>MEVSVPGNTSHYLDSSCGSLTAYPHDLIHNDSENLSMCDLKTCLAELSNIDETRISTSGCHLSPEKNCIRDVGRESDSEDLGKSVFGSLSAGKCLSKCASFPPVHEPKSTGDVTVGEKGKHEGDTTVEASDGNCSAKPACYARSTSLPVPLKLISSLKGSREKREGTSPKNLSVTWAPDVYDPIPTSVSHVPTDKNQSYRNSSKKSGKYKQRSSGKSSRGGKSKDKKQARKSFSGSTSKSSSNGKLKQPFHMGGGVVLGKARLAGLDYNVGGPDPFCGSSFSEGVGHQVAFSCC</sequence>
<dbReference type="Proteomes" id="UP001153555">
    <property type="component" value="Unassembled WGS sequence"/>
</dbReference>
<reference evidence="2" key="1">
    <citation type="submission" date="2019-12" db="EMBL/GenBank/DDBJ databases">
        <authorList>
            <person name="Scholes J."/>
        </authorList>
    </citation>
    <scope>NUCLEOTIDE SEQUENCE</scope>
</reference>
<dbReference type="PANTHER" id="PTHR34952">
    <property type="entry name" value="OS05G0113500 PROTEIN"/>
    <property type="match status" value="1"/>
</dbReference>
<name>A0A9N7RH57_STRHE</name>
<organism evidence="2 3">
    <name type="scientific">Striga hermonthica</name>
    <name type="common">Purple witchweed</name>
    <name type="synonym">Buchnera hermonthica</name>
    <dbReference type="NCBI Taxonomy" id="68872"/>
    <lineage>
        <taxon>Eukaryota</taxon>
        <taxon>Viridiplantae</taxon>
        <taxon>Streptophyta</taxon>
        <taxon>Embryophyta</taxon>
        <taxon>Tracheophyta</taxon>
        <taxon>Spermatophyta</taxon>
        <taxon>Magnoliopsida</taxon>
        <taxon>eudicotyledons</taxon>
        <taxon>Gunneridae</taxon>
        <taxon>Pentapetalae</taxon>
        <taxon>asterids</taxon>
        <taxon>lamiids</taxon>
        <taxon>Lamiales</taxon>
        <taxon>Orobanchaceae</taxon>
        <taxon>Buchnereae</taxon>
        <taxon>Striga</taxon>
    </lineage>
</organism>
<dbReference type="PANTHER" id="PTHR34952:SF2">
    <property type="entry name" value="OS05G0113500 PROTEIN"/>
    <property type="match status" value="1"/>
</dbReference>
<dbReference type="EMBL" id="CACSLK010027829">
    <property type="protein sequence ID" value="CAA0830500.1"/>
    <property type="molecule type" value="Genomic_DNA"/>
</dbReference>
<dbReference type="OrthoDB" id="2016966at2759"/>
<comment type="caution">
    <text evidence="2">The sequence shown here is derived from an EMBL/GenBank/DDBJ whole genome shotgun (WGS) entry which is preliminary data.</text>
</comment>
<feature type="compositionally biased region" description="Basic residues" evidence="1">
    <location>
        <begin position="202"/>
        <end position="230"/>
    </location>
</feature>
<feature type="compositionally biased region" description="Polar residues" evidence="1">
    <location>
        <begin position="186"/>
        <end position="201"/>
    </location>
</feature>